<evidence type="ECO:0000313" key="1">
    <source>
        <dbReference type="EMBL" id="OJA14284.1"/>
    </source>
</evidence>
<name>A0A1J8QRE2_9AGAM</name>
<dbReference type="EMBL" id="LVVM01003772">
    <property type="protein sequence ID" value="OJA14284.1"/>
    <property type="molecule type" value="Genomic_DNA"/>
</dbReference>
<comment type="caution">
    <text evidence="1">The sequence shown here is derived from an EMBL/GenBank/DDBJ whole genome shotgun (WGS) entry which is preliminary data.</text>
</comment>
<dbReference type="Proteomes" id="UP000183567">
    <property type="component" value="Unassembled WGS sequence"/>
</dbReference>
<dbReference type="OrthoDB" id="2416294at2759"/>
<accession>A0A1J8QRE2</accession>
<evidence type="ECO:0000313" key="2">
    <source>
        <dbReference type="Proteomes" id="UP000183567"/>
    </source>
</evidence>
<keyword evidence="2" id="KW-1185">Reference proteome</keyword>
<organism evidence="1 2">
    <name type="scientific">Rhizopogon vesiculosus</name>
    <dbReference type="NCBI Taxonomy" id="180088"/>
    <lineage>
        <taxon>Eukaryota</taxon>
        <taxon>Fungi</taxon>
        <taxon>Dikarya</taxon>
        <taxon>Basidiomycota</taxon>
        <taxon>Agaricomycotina</taxon>
        <taxon>Agaricomycetes</taxon>
        <taxon>Agaricomycetidae</taxon>
        <taxon>Boletales</taxon>
        <taxon>Suillineae</taxon>
        <taxon>Rhizopogonaceae</taxon>
        <taxon>Rhizopogon</taxon>
    </lineage>
</organism>
<sequence>MPKRSLRTRVAIENFQGWAKKRKVSEDANKENKCPALVEIVHEHRSDIELSVATYSEELLSDLGSDSDSDSDSDLDRRFAIRSSRFMDAYHKSLNGSQPAWAAKYRGHRVLPSSIRAELDAAKII</sequence>
<gene>
    <name evidence="1" type="ORF">AZE42_11933</name>
</gene>
<proteinExistence type="predicted"/>
<dbReference type="AlphaFoldDB" id="A0A1J8QRE2"/>
<protein>
    <submittedName>
        <fullName evidence="1">Uncharacterized protein</fullName>
    </submittedName>
</protein>
<reference evidence="1 2" key="1">
    <citation type="submission" date="2016-03" db="EMBL/GenBank/DDBJ databases">
        <title>Comparative genomics of the ectomycorrhizal sister species Rhizopogon vinicolor and Rhizopogon vesiculosus (Basidiomycota: Boletales) reveals a divergence of the mating type B locus.</title>
        <authorList>
            <person name="Mujic A.B."/>
            <person name="Kuo A."/>
            <person name="Tritt A."/>
            <person name="Lipzen A."/>
            <person name="Chen C."/>
            <person name="Johnson J."/>
            <person name="Sharma A."/>
            <person name="Barry K."/>
            <person name="Grigoriev I.V."/>
            <person name="Spatafora J.W."/>
        </authorList>
    </citation>
    <scope>NUCLEOTIDE SEQUENCE [LARGE SCALE GENOMIC DNA]</scope>
    <source>
        <strain evidence="1 2">AM-OR11-056</strain>
    </source>
</reference>